<dbReference type="RefSeq" id="WP_134117485.1">
    <property type="nucleotide sequence ID" value="NZ_SODF01000001.1"/>
</dbReference>
<protein>
    <submittedName>
        <fullName evidence="10">Aminopeptidase</fullName>
    </submittedName>
</protein>
<keyword evidence="9" id="KW-0482">Metalloprotease</keyword>
<comment type="cofactor">
    <cofactor evidence="2">
        <name>Mg(2+)</name>
        <dbReference type="ChEBI" id="CHEBI:18420"/>
    </cofactor>
</comment>
<dbReference type="SUPFAM" id="SSF144052">
    <property type="entry name" value="Thermophilic metalloprotease-like"/>
    <property type="match status" value="1"/>
</dbReference>
<dbReference type="AlphaFoldDB" id="A0A4R8A1C9"/>
<evidence type="ECO:0000313" key="10">
    <source>
        <dbReference type="EMBL" id="TDW23128.1"/>
    </source>
</evidence>
<dbReference type="PANTHER" id="PTHR34448">
    <property type="entry name" value="AMINOPEPTIDASE"/>
    <property type="match status" value="1"/>
</dbReference>
<evidence type="ECO:0000256" key="3">
    <source>
        <dbReference type="ARBA" id="ARBA00001947"/>
    </source>
</evidence>
<keyword evidence="11" id="KW-1185">Reference proteome</keyword>
<dbReference type="InterPro" id="IPR000787">
    <property type="entry name" value="Peptidase_M29"/>
</dbReference>
<accession>A0A4R8A1C9</accession>
<dbReference type="GO" id="GO:0004177">
    <property type="term" value="F:aminopeptidase activity"/>
    <property type="evidence" value="ECO:0007669"/>
    <property type="project" value="UniProtKB-KW"/>
</dbReference>
<dbReference type="EMBL" id="SODF01000001">
    <property type="protein sequence ID" value="TDW23128.1"/>
    <property type="molecule type" value="Genomic_DNA"/>
</dbReference>
<comment type="cofactor">
    <cofactor evidence="1">
        <name>Co(2+)</name>
        <dbReference type="ChEBI" id="CHEBI:48828"/>
    </cofactor>
</comment>
<comment type="similarity">
    <text evidence="4">Belongs to the peptidase M29 family.</text>
</comment>
<evidence type="ECO:0000256" key="6">
    <source>
        <dbReference type="ARBA" id="ARBA00022670"/>
    </source>
</evidence>
<evidence type="ECO:0000256" key="7">
    <source>
        <dbReference type="ARBA" id="ARBA00022723"/>
    </source>
</evidence>
<dbReference type="PRINTS" id="PR00919">
    <property type="entry name" value="THERMOPTASE"/>
</dbReference>
<comment type="caution">
    <text evidence="10">The sequence shown here is derived from an EMBL/GenBank/DDBJ whole genome shotgun (WGS) entry which is preliminary data.</text>
</comment>
<keyword evidence="5 10" id="KW-0031">Aminopeptidase</keyword>
<dbReference type="Proteomes" id="UP000295447">
    <property type="component" value="Unassembled WGS sequence"/>
</dbReference>
<dbReference type="OrthoDB" id="9803993at2"/>
<dbReference type="InterPro" id="IPR035097">
    <property type="entry name" value="M29_N-terminal"/>
</dbReference>
<evidence type="ECO:0000256" key="5">
    <source>
        <dbReference type="ARBA" id="ARBA00022438"/>
    </source>
</evidence>
<evidence type="ECO:0000256" key="2">
    <source>
        <dbReference type="ARBA" id="ARBA00001946"/>
    </source>
</evidence>
<evidence type="ECO:0000256" key="8">
    <source>
        <dbReference type="ARBA" id="ARBA00022801"/>
    </source>
</evidence>
<gene>
    <name evidence="10" type="ORF">EV650_1979</name>
</gene>
<evidence type="ECO:0000256" key="4">
    <source>
        <dbReference type="ARBA" id="ARBA00008236"/>
    </source>
</evidence>
<proteinExistence type="inferred from homology"/>
<dbReference type="GO" id="GO:0006508">
    <property type="term" value="P:proteolysis"/>
    <property type="evidence" value="ECO:0007669"/>
    <property type="project" value="UniProtKB-KW"/>
</dbReference>
<evidence type="ECO:0000256" key="1">
    <source>
        <dbReference type="ARBA" id="ARBA00001941"/>
    </source>
</evidence>
<keyword evidence="7" id="KW-0479">Metal-binding</keyword>
<dbReference type="GO" id="GO:0008237">
    <property type="term" value="F:metallopeptidase activity"/>
    <property type="evidence" value="ECO:0007669"/>
    <property type="project" value="UniProtKB-KW"/>
</dbReference>
<evidence type="ECO:0000313" key="11">
    <source>
        <dbReference type="Proteomes" id="UP000295447"/>
    </source>
</evidence>
<keyword evidence="8" id="KW-0378">Hydrolase</keyword>
<dbReference type="Gene3D" id="3.40.1830.10">
    <property type="entry name" value="Thermophilic metalloprotease (M29)"/>
    <property type="match status" value="1"/>
</dbReference>
<reference evidence="10 11" key="1">
    <citation type="submission" date="2019-03" db="EMBL/GenBank/DDBJ databases">
        <title>Genomic Encyclopedia of Type Strains, Phase III (KMG-III): the genomes of soil and plant-associated and newly described type strains.</title>
        <authorList>
            <person name="Whitman W."/>
        </authorList>
    </citation>
    <scope>NUCLEOTIDE SEQUENCE [LARGE SCALE GENOMIC DNA]</scope>
    <source>
        <strain evidence="10 11">VKM Ac-2570</strain>
    </source>
</reference>
<organism evidence="10 11">
    <name type="scientific">Kribbella kalugense</name>
    <dbReference type="NCBI Taxonomy" id="2512221"/>
    <lineage>
        <taxon>Bacteria</taxon>
        <taxon>Bacillati</taxon>
        <taxon>Actinomycetota</taxon>
        <taxon>Actinomycetes</taxon>
        <taxon>Propionibacteriales</taxon>
        <taxon>Kribbellaceae</taxon>
        <taxon>Kribbella</taxon>
    </lineage>
</organism>
<dbReference type="Pfam" id="PF02073">
    <property type="entry name" value="Peptidase_M29"/>
    <property type="match status" value="1"/>
</dbReference>
<sequence>MNNELLERFADLVVRVGVNVQPGQGVVVNADVAEADLARLVVESAYQAGARWVEVLWTDAVVRRSDLEHADLETLTADRPWALERTRGWTEEGIATIALVGATDPELYAGIDSARLAAVRMQEMMARQQAVMSGRWRWTVVAAPNAQWATQVYGEPDVERLWDVVARAMRLDEADPVAAWRERSAALAARCAALDAMQISELRYVGEGTDLTVGLLPDCRWTGGSLADSAGVVYLPNIPTEEVFTSPDRRRADGVARLAKPVVIAGQLVEGLRLTFEGGRITDVSATTGADLVRAQLDSDPGARSLGEVALVDKESRIAQAGVVFHNTLFDENAGCHVAWGQSFPFAVEKGLEMTPDERYTLGLNNSTVHTDVVLGGEGLTVTATTPTGPVVLLQNDTWLPAT</sequence>
<dbReference type="InterPro" id="IPR052170">
    <property type="entry name" value="M29_Exopeptidase"/>
</dbReference>
<dbReference type="PANTHER" id="PTHR34448:SF3">
    <property type="entry name" value="AMINOPEPTIDASE AMPS"/>
    <property type="match status" value="1"/>
</dbReference>
<evidence type="ECO:0000256" key="9">
    <source>
        <dbReference type="ARBA" id="ARBA00023049"/>
    </source>
</evidence>
<comment type="cofactor">
    <cofactor evidence="3">
        <name>Zn(2+)</name>
        <dbReference type="ChEBI" id="CHEBI:29105"/>
    </cofactor>
</comment>
<dbReference type="GO" id="GO:0046872">
    <property type="term" value="F:metal ion binding"/>
    <property type="evidence" value="ECO:0007669"/>
    <property type="project" value="UniProtKB-KW"/>
</dbReference>
<keyword evidence="6" id="KW-0645">Protease</keyword>
<name>A0A4R8A1C9_9ACTN</name>